<dbReference type="OrthoDB" id="116241at2157"/>
<dbReference type="GeneID" id="8779926"/>
<name>D3S209_FERPA</name>
<comment type="function">
    <text evidence="3">Antitoxin component of a type II toxin-antitoxin (TA) system.</text>
</comment>
<reference evidence="5" key="1">
    <citation type="submission" date="2010-02" db="EMBL/GenBank/DDBJ databases">
        <title>Complete sequence of Ferroglobus placidus DSM 10642.</title>
        <authorList>
            <consortium name="US DOE Joint Genome Institute"/>
            <person name="Lucas S."/>
            <person name="Copeland A."/>
            <person name="Lapidus A."/>
            <person name="Cheng J.-F."/>
            <person name="Bruce D."/>
            <person name="Goodwin L."/>
            <person name="Pitluck S."/>
            <person name="Saunders E."/>
            <person name="Brettin T."/>
            <person name="Detter J.C."/>
            <person name="Han C."/>
            <person name="Tapia R."/>
            <person name="Larimer F."/>
            <person name="Land M."/>
            <person name="Hauser L."/>
            <person name="Kyrpides N."/>
            <person name="Ivanova N."/>
            <person name="Holmes D."/>
            <person name="Lovley D."/>
            <person name="Kyrpides N."/>
            <person name="Anderson I.J."/>
            <person name="Woyke T."/>
        </authorList>
    </citation>
    <scope>NUCLEOTIDE SEQUENCE [LARGE SCALE GENOMIC DNA]</scope>
    <source>
        <strain evidence="5">DSM 10642 / AEDII12DO</strain>
    </source>
</reference>
<dbReference type="SUPFAM" id="SSF141694">
    <property type="entry name" value="AF2212/PG0164-like"/>
    <property type="match status" value="1"/>
</dbReference>
<organism evidence="4 5">
    <name type="scientific">Ferroglobus placidus (strain DSM 10642 / AEDII12DO)</name>
    <dbReference type="NCBI Taxonomy" id="589924"/>
    <lineage>
        <taxon>Archaea</taxon>
        <taxon>Methanobacteriati</taxon>
        <taxon>Methanobacteriota</taxon>
        <taxon>Archaeoglobi</taxon>
        <taxon>Archaeoglobales</taxon>
        <taxon>Archaeoglobaceae</taxon>
        <taxon>Ferroglobus</taxon>
    </lineage>
</organism>
<dbReference type="Proteomes" id="UP000002613">
    <property type="component" value="Chromosome"/>
</dbReference>
<evidence type="ECO:0000313" key="5">
    <source>
        <dbReference type="Proteomes" id="UP000002613"/>
    </source>
</evidence>
<dbReference type="RefSeq" id="WP_012966836.1">
    <property type="nucleotide sequence ID" value="NC_013849.1"/>
</dbReference>
<dbReference type="eggNOG" id="arCOG03880">
    <property type="taxonomic scope" value="Archaea"/>
</dbReference>
<evidence type="ECO:0000256" key="1">
    <source>
        <dbReference type="ARBA" id="ARBA00006615"/>
    </source>
</evidence>
<dbReference type="Pfam" id="PF01954">
    <property type="entry name" value="AF2212-like"/>
    <property type="match status" value="1"/>
</dbReference>
<proteinExistence type="inferred from homology"/>
<dbReference type="Gene3D" id="4.10.1150.10">
    <property type="entry name" value="AF2212/PG0164-like"/>
    <property type="match status" value="1"/>
</dbReference>
<dbReference type="AlphaFoldDB" id="D3S209"/>
<dbReference type="STRING" id="589924.Ferp_2385"/>
<dbReference type="PaxDb" id="589924-Ferp_2385"/>
<dbReference type="InterPro" id="IPR024069">
    <property type="entry name" value="AF2212-like_dom_sf"/>
</dbReference>
<comment type="similarity">
    <text evidence="1 3">Belongs to the UPF0165 family.</text>
</comment>
<evidence type="ECO:0000256" key="2">
    <source>
        <dbReference type="ARBA" id="ARBA00022649"/>
    </source>
</evidence>
<evidence type="ECO:0000313" key="4">
    <source>
        <dbReference type="EMBL" id="ADC66500.1"/>
    </source>
</evidence>
<keyword evidence="5" id="KW-1185">Reference proteome</keyword>
<accession>D3S209</accession>
<reference evidence="4 5" key="2">
    <citation type="journal article" date="2011" name="Stand. Genomic Sci.">
        <title>Complete genome sequence of Ferroglobus placidus AEDII12DO.</title>
        <authorList>
            <person name="Anderson I."/>
            <person name="Risso C."/>
            <person name="Holmes D."/>
            <person name="Lucas S."/>
            <person name="Copeland A."/>
            <person name="Lapidus A."/>
            <person name="Cheng J.F."/>
            <person name="Bruce D."/>
            <person name="Goodwin L."/>
            <person name="Pitluck S."/>
            <person name="Saunders E."/>
            <person name="Brettin T."/>
            <person name="Detter J.C."/>
            <person name="Han C."/>
            <person name="Tapia R."/>
            <person name="Larimer F."/>
            <person name="Land M."/>
            <person name="Hauser L."/>
            <person name="Woyke T."/>
            <person name="Lovley D."/>
            <person name="Kyrpides N."/>
            <person name="Ivanova N."/>
        </authorList>
    </citation>
    <scope>NUCLEOTIDE SEQUENCE [LARGE SCALE GENOMIC DNA]</scope>
    <source>
        <strain evidence="5">DSM 10642 / AEDII12DO</strain>
    </source>
</reference>
<evidence type="ECO:0000256" key="3">
    <source>
        <dbReference type="RuleBase" id="RU368051"/>
    </source>
</evidence>
<protein>
    <recommendedName>
        <fullName evidence="3">Antitoxin</fullName>
    </recommendedName>
</protein>
<dbReference type="KEGG" id="fpl:Ferp_2385"/>
<gene>
    <name evidence="4" type="ordered locus">Ferp_2385</name>
</gene>
<keyword evidence="2 3" id="KW-1277">Toxin-antitoxin system</keyword>
<sequence>MPKVIEVIYENGVFKPLEKVDLPQGVKVRIEIKEEPGRITEEFINELEKIVNTLPKVKVDFRKLDEMYYEGKMLY</sequence>
<dbReference type="InterPro" id="IPR008203">
    <property type="entry name" value="AF2212-like"/>
</dbReference>
<dbReference type="EMBL" id="CP001899">
    <property type="protein sequence ID" value="ADC66500.1"/>
    <property type="molecule type" value="Genomic_DNA"/>
</dbReference>
<dbReference type="HOGENOM" id="CLU_200885_2_0_2"/>